<dbReference type="EMBL" id="CAQQ02079603">
    <property type="status" value="NOT_ANNOTATED_CDS"/>
    <property type="molecule type" value="Genomic_DNA"/>
</dbReference>
<dbReference type="EMBL" id="CAQQ02079602">
    <property type="status" value="NOT_ANNOTATED_CDS"/>
    <property type="molecule type" value="Genomic_DNA"/>
</dbReference>
<dbReference type="AlphaFoldDB" id="T1GH08"/>
<dbReference type="EnsemblMetazoa" id="MESCA002690-RA">
    <property type="protein sequence ID" value="MESCA002690-PA"/>
    <property type="gene ID" value="MESCA002690"/>
</dbReference>
<sequence length="65" mass="7465">MLHVSSYILGYVSVSAWGSCMNSFFFKFFIIIVFTSTLGYEFSQSFNKVANVFVIALSFMSYFIE</sequence>
<feature type="transmembrane region" description="Helical" evidence="1">
    <location>
        <begin position="46"/>
        <end position="64"/>
    </location>
</feature>
<dbReference type="EMBL" id="CAQQ02079604">
    <property type="status" value="NOT_ANNOTATED_CDS"/>
    <property type="molecule type" value="Genomic_DNA"/>
</dbReference>
<evidence type="ECO:0000313" key="2">
    <source>
        <dbReference type="EnsemblMetazoa" id="MESCA002690-PA"/>
    </source>
</evidence>
<evidence type="ECO:0000256" key="1">
    <source>
        <dbReference type="SAM" id="Phobius"/>
    </source>
</evidence>
<accession>T1GH08</accession>
<dbReference type="HOGENOM" id="CLU_2852255_0_0_1"/>
<reference evidence="3" key="1">
    <citation type="submission" date="2013-02" db="EMBL/GenBank/DDBJ databases">
        <authorList>
            <person name="Hughes D."/>
        </authorList>
    </citation>
    <scope>NUCLEOTIDE SEQUENCE</scope>
    <source>
        <strain>Durham</strain>
        <strain evidence="3">NC isolate 2 -- Noor lab</strain>
    </source>
</reference>
<proteinExistence type="predicted"/>
<reference evidence="2" key="2">
    <citation type="submission" date="2015-06" db="UniProtKB">
        <authorList>
            <consortium name="EnsemblMetazoa"/>
        </authorList>
    </citation>
    <scope>IDENTIFICATION</scope>
</reference>
<feature type="transmembrane region" description="Helical" evidence="1">
    <location>
        <begin position="6"/>
        <end position="34"/>
    </location>
</feature>
<protein>
    <submittedName>
        <fullName evidence="2">Uncharacterized protein</fullName>
    </submittedName>
</protein>
<evidence type="ECO:0000313" key="3">
    <source>
        <dbReference type="Proteomes" id="UP000015102"/>
    </source>
</evidence>
<keyword evidence="1" id="KW-0812">Transmembrane</keyword>
<organism evidence="2 3">
    <name type="scientific">Megaselia scalaris</name>
    <name type="common">Humpbacked fly</name>
    <name type="synonym">Phora scalaris</name>
    <dbReference type="NCBI Taxonomy" id="36166"/>
    <lineage>
        <taxon>Eukaryota</taxon>
        <taxon>Metazoa</taxon>
        <taxon>Ecdysozoa</taxon>
        <taxon>Arthropoda</taxon>
        <taxon>Hexapoda</taxon>
        <taxon>Insecta</taxon>
        <taxon>Pterygota</taxon>
        <taxon>Neoptera</taxon>
        <taxon>Endopterygota</taxon>
        <taxon>Diptera</taxon>
        <taxon>Brachycera</taxon>
        <taxon>Muscomorpha</taxon>
        <taxon>Platypezoidea</taxon>
        <taxon>Phoridae</taxon>
        <taxon>Megaseliini</taxon>
        <taxon>Megaselia</taxon>
    </lineage>
</organism>
<keyword evidence="1" id="KW-1133">Transmembrane helix</keyword>
<keyword evidence="1" id="KW-0472">Membrane</keyword>
<dbReference type="Proteomes" id="UP000015102">
    <property type="component" value="Unassembled WGS sequence"/>
</dbReference>
<keyword evidence="3" id="KW-1185">Reference proteome</keyword>
<name>T1GH08_MEGSC</name>